<dbReference type="GO" id="GO:0004022">
    <property type="term" value="F:alcohol dehydrogenase (NAD+) activity"/>
    <property type="evidence" value="ECO:0007669"/>
    <property type="project" value="UniProtKB-EC"/>
</dbReference>
<keyword evidence="8" id="KW-0520">NAD</keyword>
<reference evidence="13 14" key="1">
    <citation type="submission" date="2018-03" db="EMBL/GenBank/DDBJ databases">
        <title>Genomic Encyclopedia of Type Strains, Phase III (KMG-III): the genomes of soil and plant-associated and newly described type strains.</title>
        <authorList>
            <person name="Whitman W."/>
        </authorList>
    </citation>
    <scope>NUCLEOTIDE SEQUENCE [LARGE SCALE GENOMIC DNA]</scope>
    <source>
        <strain evidence="13 14">CGMCC 4.7104</strain>
    </source>
</reference>
<evidence type="ECO:0000256" key="6">
    <source>
        <dbReference type="ARBA" id="ARBA00022833"/>
    </source>
</evidence>
<dbReference type="InterPro" id="IPR013154">
    <property type="entry name" value="ADH-like_N"/>
</dbReference>
<dbReference type="RefSeq" id="WP_106238904.1">
    <property type="nucleotide sequence ID" value="NZ_JBFAIB010000008.1"/>
</dbReference>
<comment type="caution">
    <text evidence="13">The sequence shown here is derived from an EMBL/GenBank/DDBJ whole genome shotgun (WGS) entry which is preliminary data.</text>
</comment>
<comment type="cofactor">
    <cofactor evidence="1 11">
        <name>Zn(2+)</name>
        <dbReference type="ChEBI" id="CHEBI:29105"/>
    </cofactor>
</comment>
<dbReference type="AlphaFoldDB" id="A0A2T0N3U0"/>
<dbReference type="Gene3D" id="3.40.50.720">
    <property type="entry name" value="NAD(P)-binding Rossmann-like Domain"/>
    <property type="match status" value="1"/>
</dbReference>
<keyword evidence="6 11" id="KW-0862">Zinc</keyword>
<evidence type="ECO:0000256" key="2">
    <source>
        <dbReference type="ARBA" id="ARBA00008072"/>
    </source>
</evidence>
<evidence type="ECO:0000259" key="12">
    <source>
        <dbReference type="SMART" id="SM00829"/>
    </source>
</evidence>
<dbReference type="PROSITE" id="PS00059">
    <property type="entry name" value="ADH_ZINC"/>
    <property type="match status" value="1"/>
</dbReference>
<dbReference type="Proteomes" id="UP000238312">
    <property type="component" value="Unassembled WGS sequence"/>
</dbReference>
<evidence type="ECO:0000256" key="4">
    <source>
        <dbReference type="ARBA" id="ARBA00016352"/>
    </source>
</evidence>
<dbReference type="InterPro" id="IPR013149">
    <property type="entry name" value="ADH-like_C"/>
</dbReference>
<dbReference type="InterPro" id="IPR002328">
    <property type="entry name" value="ADH_Zn_CS"/>
</dbReference>
<dbReference type="GO" id="GO:0005737">
    <property type="term" value="C:cytoplasm"/>
    <property type="evidence" value="ECO:0007669"/>
    <property type="project" value="TreeGrafter"/>
</dbReference>
<feature type="domain" description="Enoyl reductase (ER)" evidence="12">
    <location>
        <begin position="13"/>
        <end position="334"/>
    </location>
</feature>
<dbReference type="CDD" id="cd08296">
    <property type="entry name" value="CAD_like"/>
    <property type="match status" value="1"/>
</dbReference>
<name>A0A2T0N3U0_9ACTN</name>
<dbReference type="InterPro" id="IPR011032">
    <property type="entry name" value="GroES-like_sf"/>
</dbReference>
<evidence type="ECO:0000256" key="5">
    <source>
        <dbReference type="ARBA" id="ARBA00022723"/>
    </source>
</evidence>
<dbReference type="EMBL" id="PVNG01000005">
    <property type="protein sequence ID" value="PRX66854.1"/>
    <property type="molecule type" value="Genomic_DNA"/>
</dbReference>
<evidence type="ECO:0000256" key="11">
    <source>
        <dbReference type="RuleBase" id="RU361277"/>
    </source>
</evidence>
<dbReference type="SUPFAM" id="SSF51735">
    <property type="entry name" value="NAD(P)-binding Rossmann-fold domains"/>
    <property type="match status" value="1"/>
</dbReference>
<evidence type="ECO:0000313" key="14">
    <source>
        <dbReference type="Proteomes" id="UP000238312"/>
    </source>
</evidence>
<evidence type="ECO:0000256" key="7">
    <source>
        <dbReference type="ARBA" id="ARBA00023002"/>
    </source>
</evidence>
<dbReference type="OrthoDB" id="3567264at2"/>
<comment type="catalytic activity">
    <reaction evidence="9">
        <text>a secondary alcohol + NAD(+) = a ketone + NADH + H(+)</text>
        <dbReference type="Rhea" id="RHEA:10740"/>
        <dbReference type="ChEBI" id="CHEBI:15378"/>
        <dbReference type="ChEBI" id="CHEBI:17087"/>
        <dbReference type="ChEBI" id="CHEBI:35681"/>
        <dbReference type="ChEBI" id="CHEBI:57540"/>
        <dbReference type="ChEBI" id="CHEBI:57945"/>
        <dbReference type="EC" id="1.1.1.1"/>
    </reaction>
</comment>
<evidence type="ECO:0000313" key="13">
    <source>
        <dbReference type="EMBL" id="PRX66854.1"/>
    </source>
</evidence>
<evidence type="ECO:0000256" key="3">
    <source>
        <dbReference type="ARBA" id="ARBA00013190"/>
    </source>
</evidence>
<dbReference type="Pfam" id="PF08240">
    <property type="entry name" value="ADH_N"/>
    <property type="match status" value="1"/>
</dbReference>
<keyword evidence="5 11" id="KW-0479">Metal-binding</keyword>
<keyword evidence="14" id="KW-1185">Reference proteome</keyword>
<dbReference type="PANTHER" id="PTHR42940:SF7">
    <property type="entry name" value="ALCOHOL DEHYDROGENASE-LIKE N-TERMINAL DOMAIN-CONTAINING PROTEIN"/>
    <property type="match status" value="1"/>
</dbReference>
<keyword evidence="7" id="KW-0560">Oxidoreductase</keyword>
<dbReference type="FunFam" id="3.40.50.720:FF:000039">
    <property type="entry name" value="Alcohol dehydrogenase AdhP"/>
    <property type="match status" value="1"/>
</dbReference>
<evidence type="ECO:0000256" key="8">
    <source>
        <dbReference type="ARBA" id="ARBA00023027"/>
    </source>
</evidence>
<gene>
    <name evidence="13" type="ORF">B0I32_105294</name>
</gene>
<dbReference type="SUPFAM" id="SSF50129">
    <property type="entry name" value="GroES-like"/>
    <property type="match status" value="1"/>
</dbReference>
<evidence type="ECO:0000256" key="9">
    <source>
        <dbReference type="ARBA" id="ARBA00049164"/>
    </source>
</evidence>
<organism evidence="13 14">
    <name type="scientific">Nonomuraea fuscirosea</name>
    <dbReference type="NCBI Taxonomy" id="1291556"/>
    <lineage>
        <taxon>Bacteria</taxon>
        <taxon>Bacillati</taxon>
        <taxon>Actinomycetota</taxon>
        <taxon>Actinomycetes</taxon>
        <taxon>Streptosporangiales</taxon>
        <taxon>Streptosporangiaceae</taxon>
        <taxon>Nonomuraea</taxon>
    </lineage>
</organism>
<comment type="similarity">
    <text evidence="2 11">Belongs to the zinc-containing alcohol dehydrogenase family.</text>
</comment>
<dbReference type="PANTHER" id="PTHR42940">
    <property type="entry name" value="ALCOHOL DEHYDROGENASE 1-RELATED"/>
    <property type="match status" value="1"/>
</dbReference>
<accession>A0A2T0N3U0</accession>
<dbReference type="Gene3D" id="3.90.180.10">
    <property type="entry name" value="Medium-chain alcohol dehydrogenases, catalytic domain"/>
    <property type="match status" value="1"/>
</dbReference>
<dbReference type="EC" id="1.1.1.1" evidence="3"/>
<proteinExistence type="inferred from homology"/>
<evidence type="ECO:0000256" key="1">
    <source>
        <dbReference type="ARBA" id="ARBA00001947"/>
    </source>
</evidence>
<dbReference type="GO" id="GO:0008270">
    <property type="term" value="F:zinc ion binding"/>
    <property type="evidence" value="ECO:0007669"/>
    <property type="project" value="InterPro"/>
</dbReference>
<dbReference type="InterPro" id="IPR036291">
    <property type="entry name" value="NAD(P)-bd_dom_sf"/>
</dbReference>
<comment type="catalytic activity">
    <reaction evidence="10">
        <text>a primary alcohol + NAD(+) = an aldehyde + NADH + H(+)</text>
        <dbReference type="Rhea" id="RHEA:10736"/>
        <dbReference type="ChEBI" id="CHEBI:15378"/>
        <dbReference type="ChEBI" id="CHEBI:15734"/>
        <dbReference type="ChEBI" id="CHEBI:17478"/>
        <dbReference type="ChEBI" id="CHEBI:57540"/>
        <dbReference type="ChEBI" id="CHEBI:57945"/>
        <dbReference type="EC" id="1.1.1.1"/>
    </reaction>
</comment>
<dbReference type="Pfam" id="PF00107">
    <property type="entry name" value="ADH_zinc_N"/>
    <property type="match status" value="1"/>
</dbReference>
<evidence type="ECO:0000256" key="10">
    <source>
        <dbReference type="ARBA" id="ARBA00049243"/>
    </source>
</evidence>
<dbReference type="SMART" id="SM00829">
    <property type="entry name" value="PKS_ER"/>
    <property type="match status" value="1"/>
</dbReference>
<sequence>MTKIRSAQVTEVGGGFDFVDVDLPEPGRGEVRVTVEAVGVCHTDHYFVNGGYPVEWPAVFGHEIAGRVDALGAGVTGWNVGDRVEVGWFGGNCGACDACRAGDFIHCAQVKVPGWHYAGGYADATVVPATALARIPEGFSAVDAAPMGCAGVATFNSLRRSSARAGDLVAVLGIGGLGHLGVQFAAKMGFEVVAISRGTEKADLAKRLGAHHYIDSTATDPAQALQALGGAQVVLATAMSSAAMSGAIDGLKYNGELLVVGATPEPIEVSPFQILPSTKSVHGHPSGTAKDVEDTLRFAALTGVRPITEERPLEQINEAYQRVVDNQARYRVVLTTGN</sequence>
<protein>
    <recommendedName>
        <fullName evidence="4">Alcohol dehydrogenase</fullName>
        <ecNumber evidence="3">1.1.1.1</ecNumber>
    </recommendedName>
</protein>
<dbReference type="InterPro" id="IPR020843">
    <property type="entry name" value="ER"/>
</dbReference>